<dbReference type="InterPro" id="IPR041588">
    <property type="entry name" value="Integrase_H2C2"/>
</dbReference>
<gene>
    <name evidence="8" type="ORF">NQ317_009037</name>
</gene>
<evidence type="ECO:0000256" key="4">
    <source>
        <dbReference type="ARBA" id="ARBA00022722"/>
    </source>
</evidence>
<comment type="caution">
    <text evidence="8">The sequence shown here is derived from an EMBL/GenBank/DDBJ whole genome shotgun (WGS) entry which is preliminary data.</text>
</comment>
<organism evidence="8 9">
    <name type="scientific">Molorchus minor</name>
    <dbReference type="NCBI Taxonomy" id="1323400"/>
    <lineage>
        <taxon>Eukaryota</taxon>
        <taxon>Metazoa</taxon>
        <taxon>Ecdysozoa</taxon>
        <taxon>Arthropoda</taxon>
        <taxon>Hexapoda</taxon>
        <taxon>Insecta</taxon>
        <taxon>Pterygota</taxon>
        <taxon>Neoptera</taxon>
        <taxon>Endopterygota</taxon>
        <taxon>Coleoptera</taxon>
        <taxon>Polyphaga</taxon>
        <taxon>Cucujiformia</taxon>
        <taxon>Chrysomeloidea</taxon>
        <taxon>Cerambycidae</taxon>
        <taxon>Lamiinae</taxon>
        <taxon>Monochamini</taxon>
        <taxon>Molorchus</taxon>
    </lineage>
</organism>
<dbReference type="EMBL" id="JAPWTJ010003116">
    <property type="protein sequence ID" value="KAJ8962417.1"/>
    <property type="molecule type" value="Genomic_DNA"/>
</dbReference>
<feature type="domain" description="Peptidase A2" evidence="7">
    <location>
        <begin position="22"/>
        <end position="102"/>
    </location>
</feature>
<proteinExistence type="predicted"/>
<dbReference type="EC" id="2.7.7.49" evidence="1"/>
<keyword evidence="2" id="KW-0808">Transferase</keyword>
<dbReference type="CDD" id="cd00303">
    <property type="entry name" value="retropepsin_like"/>
    <property type="match status" value="1"/>
</dbReference>
<dbReference type="InterPro" id="IPR050951">
    <property type="entry name" value="Retrovirus_Pol_polyprotein"/>
</dbReference>
<sequence>MFSSVDKDPRPYLKVEIFGVDFFGLLDSGASQTVIGKAGWDKLLNFGLSMETCKNSIRVANGGQCDVLGVVDLPIRLNEKIRVIRTWVVLDIEAEIIFGIDFWRDMDIVSDFSDSSWKFKNELKMSPNLGCARGVKHGKSHVVPDALSRAIALISVTDTSLDNWYIRLKRNIIEHPNKYPKFKLRDGNIYKFVNFGHPTLDERDDWKLVVPKTLRRDVLHECHDDPSAGHLGIFKTQKRITNCYFWPGMGADIARYVRACEVCKAQKPEQRRPYVQERLRKTYGEVAQRYNRLRRRPVTLSIGQVVWKRNYTLSDAAEYYASKLAPKFIKCRVLKRLSTNVYELADFGTGRSLGTWHIKDIKLN</sequence>
<dbReference type="PROSITE" id="PS50175">
    <property type="entry name" value="ASP_PROT_RETROV"/>
    <property type="match status" value="1"/>
</dbReference>
<dbReference type="InterPro" id="IPR021109">
    <property type="entry name" value="Peptidase_aspartic_dom_sf"/>
</dbReference>
<dbReference type="Gene3D" id="1.10.340.70">
    <property type="match status" value="1"/>
</dbReference>
<dbReference type="Gene3D" id="2.40.70.10">
    <property type="entry name" value="Acid Proteases"/>
    <property type="match status" value="1"/>
</dbReference>
<accession>A0ABQ9ISG7</accession>
<keyword evidence="3" id="KW-0548">Nucleotidyltransferase</keyword>
<dbReference type="SUPFAM" id="SSF50630">
    <property type="entry name" value="Acid proteases"/>
    <property type="match status" value="1"/>
</dbReference>
<keyword evidence="6" id="KW-0378">Hydrolase</keyword>
<name>A0ABQ9ISG7_9CUCU</name>
<keyword evidence="9" id="KW-1185">Reference proteome</keyword>
<keyword evidence="4" id="KW-0540">Nuclease</keyword>
<reference evidence="8" key="1">
    <citation type="journal article" date="2023" name="Insect Mol. Biol.">
        <title>Genome sequencing provides insights into the evolution of gene families encoding plant cell wall-degrading enzymes in longhorned beetles.</title>
        <authorList>
            <person name="Shin N.R."/>
            <person name="Okamura Y."/>
            <person name="Kirsch R."/>
            <person name="Pauchet Y."/>
        </authorList>
    </citation>
    <scope>NUCLEOTIDE SEQUENCE</scope>
    <source>
        <strain evidence="8">MMC_N1</strain>
    </source>
</reference>
<keyword evidence="5" id="KW-0255">Endonuclease</keyword>
<dbReference type="Pfam" id="PF17921">
    <property type="entry name" value="Integrase_H2C2"/>
    <property type="match status" value="1"/>
</dbReference>
<evidence type="ECO:0000256" key="5">
    <source>
        <dbReference type="ARBA" id="ARBA00022759"/>
    </source>
</evidence>
<evidence type="ECO:0000256" key="2">
    <source>
        <dbReference type="ARBA" id="ARBA00022679"/>
    </source>
</evidence>
<dbReference type="InterPro" id="IPR001995">
    <property type="entry name" value="Peptidase_A2_cat"/>
</dbReference>
<dbReference type="PANTHER" id="PTHR37984">
    <property type="entry name" value="PROTEIN CBG26694"/>
    <property type="match status" value="1"/>
</dbReference>
<evidence type="ECO:0000313" key="8">
    <source>
        <dbReference type="EMBL" id="KAJ8962417.1"/>
    </source>
</evidence>
<dbReference type="Proteomes" id="UP001162164">
    <property type="component" value="Unassembled WGS sequence"/>
</dbReference>
<evidence type="ECO:0000256" key="6">
    <source>
        <dbReference type="ARBA" id="ARBA00022801"/>
    </source>
</evidence>
<protein>
    <recommendedName>
        <fullName evidence="1">RNA-directed DNA polymerase</fullName>
        <ecNumber evidence="1">2.7.7.49</ecNumber>
    </recommendedName>
</protein>
<evidence type="ECO:0000256" key="1">
    <source>
        <dbReference type="ARBA" id="ARBA00012493"/>
    </source>
</evidence>
<evidence type="ECO:0000259" key="7">
    <source>
        <dbReference type="PROSITE" id="PS50175"/>
    </source>
</evidence>
<evidence type="ECO:0000313" key="9">
    <source>
        <dbReference type="Proteomes" id="UP001162164"/>
    </source>
</evidence>
<evidence type="ECO:0000256" key="3">
    <source>
        <dbReference type="ARBA" id="ARBA00022695"/>
    </source>
</evidence>
<dbReference type="PANTHER" id="PTHR37984:SF5">
    <property type="entry name" value="PROTEIN NYNRIN-LIKE"/>
    <property type="match status" value="1"/>
</dbReference>